<dbReference type="InterPro" id="IPR052025">
    <property type="entry name" value="Xyloglucanase_GH74"/>
</dbReference>
<accession>A0ABZ0I6E9</accession>
<evidence type="ECO:0000256" key="2">
    <source>
        <dbReference type="SAM" id="SignalP"/>
    </source>
</evidence>
<name>A0ABZ0I6E9_9GAMM</name>
<organism evidence="4 5">
    <name type="scientific">Congregibacter variabilis</name>
    <dbReference type="NCBI Taxonomy" id="3081200"/>
    <lineage>
        <taxon>Bacteria</taxon>
        <taxon>Pseudomonadati</taxon>
        <taxon>Pseudomonadota</taxon>
        <taxon>Gammaproteobacteria</taxon>
        <taxon>Cellvibrionales</taxon>
        <taxon>Halieaceae</taxon>
        <taxon>Congregibacter</taxon>
    </lineage>
</organism>
<feature type="chain" id="PRO_5046645161" evidence="2">
    <location>
        <begin position="25"/>
        <end position="1081"/>
    </location>
</feature>
<proteinExistence type="predicted"/>
<evidence type="ECO:0000256" key="1">
    <source>
        <dbReference type="ARBA" id="ARBA00022737"/>
    </source>
</evidence>
<dbReference type="Gene3D" id="2.130.10.10">
    <property type="entry name" value="YVTN repeat-like/Quinoprotein amine dehydrogenase"/>
    <property type="match status" value="4"/>
</dbReference>
<keyword evidence="5" id="KW-1185">Reference proteome</keyword>
<dbReference type="CDD" id="cd15482">
    <property type="entry name" value="Sialidase_non-viral"/>
    <property type="match status" value="2"/>
</dbReference>
<evidence type="ECO:0000259" key="3">
    <source>
        <dbReference type="Pfam" id="PF15902"/>
    </source>
</evidence>
<dbReference type="InterPro" id="IPR031778">
    <property type="entry name" value="Sortilin_N"/>
</dbReference>
<keyword evidence="2" id="KW-0732">Signal</keyword>
<dbReference type="SUPFAM" id="SSF110296">
    <property type="entry name" value="Oligoxyloglucan reducing end-specific cellobiohydrolase"/>
    <property type="match status" value="2"/>
</dbReference>
<gene>
    <name evidence="4" type="ORF">R0135_06560</name>
</gene>
<protein>
    <submittedName>
        <fullName evidence="4">Sialidase</fullName>
    </submittedName>
</protein>
<feature type="signal peptide" evidence="2">
    <location>
        <begin position="1"/>
        <end position="24"/>
    </location>
</feature>
<keyword evidence="1" id="KW-0677">Repeat</keyword>
<evidence type="ECO:0000313" key="5">
    <source>
        <dbReference type="Proteomes" id="UP001626537"/>
    </source>
</evidence>
<dbReference type="Gene3D" id="2.30.30.910">
    <property type="match status" value="1"/>
</dbReference>
<dbReference type="RefSeq" id="WP_407349460.1">
    <property type="nucleotide sequence ID" value="NZ_CP136864.1"/>
</dbReference>
<dbReference type="PANTHER" id="PTHR43739">
    <property type="entry name" value="XYLOGLUCANASE (EUROFUNG)"/>
    <property type="match status" value="1"/>
</dbReference>
<reference evidence="4 5" key="1">
    <citation type="submission" date="2023-10" db="EMBL/GenBank/DDBJ databases">
        <title>Two novel species belonging to the OM43/NOR5 clade.</title>
        <authorList>
            <person name="Park M."/>
        </authorList>
    </citation>
    <scope>NUCLEOTIDE SEQUENCE [LARGE SCALE GENOMIC DNA]</scope>
    <source>
        <strain evidence="4 5">IMCC43200</strain>
    </source>
</reference>
<dbReference type="InterPro" id="IPR015943">
    <property type="entry name" value="WD40/YVTN_repeat-like_dom_sf"/>
</dbReference>
<dbReference type="Proteomes" id="UP001626537">
    <property type="component" value="Chromosome"/>
</dbReference>
<dbReference type="Pfam" id="PF15902">
    <property type="entry name" value="Sortilin-Vps10"/>
    <property type="match status" value="1"/>
</dbReference>
<evidence type="ECO:0000313" key="4">
    <source>
        <dbReference type="EMBL" id="WOJ94826.1"/>
    </source>
</evidence>
<sequence>MKKSSLVSLVLSALLLTAATVASALDSDLFAGMQARNIGPAGMSGRVSAVASVASNPKIIVVGAASGGVWRSDNGGLTWTPLFDEQSVNSVGAVAINQTYPDILWIGTGEGATRNSTSIGDGMYRSTDGGRSWVKAGLEGTERINRIALHPTDPDIAYASALGSLWSDGGDRGVYKTTDGGKSWTAVLSGPNERTGATDIKMDPSNPNKLFASLWQFRRWPYRFESGGPGSGLYRSLDGGDSWTQLTEEDGIPKGELGRSVFAIAPSDPQRVYALVEAEDSALIRSDDGGTSWHTVNDETNITIRPFYYTLLDVDPQDPDTVYNVESRVRRSIDGGKTFNYIEAIACCKPSETVHIDTHSWWINPTDSKHMISGNDGGIAITHDGGDTWRFVENLPLAQFYHIAVDNAHPYHVYGGLQDNGSWRGSAETFDVGGIRTLHWQEVGFGDGFDTVPDPEIPNTGYAMSQGGQLSRWDLNTGEQRLIRPQPPTLATELRFNWSAGFAIDPFEPATIYYGSQFLHKSTDRGLNWTVISDDLTTNNSDWQSFRTSGGITLDVTAAENYTTIISVAPSKIAQGVMWVGTDDGRIHVTQNGGESWSSVEGKVRGVPKNTWVPMIYPSPHEPGTAYVVFDNHRRGDFKPYVYRSENYGKKWTSLADASVKGYALSVLQDPKDPDLLWLGTEFGLFVSLNGGEDWVKYTAGVPTSSVMDLAFQERENDLVIGTHGRSIFVLDDISALRGLDSKDLDARLNLLAATDGQQYDSNPVIGSRFWGNGEYVADNEAYGVVLTFLASGDDIPHPDTDTEKARNAKLRASEKANVKTDGATDEKDEAPRATVTVTDENGAHIRTFTTDVHQGINRVTWNLRRDGLPPLPDSKKEADADLPDGIEVIPGNYTISVAFDDQQQSLDAQVLADPRIDVSMDSMRANQNMQLQLQTLEATANHALAQILTARRDLGTIETMIEQAGDPKKHAALKEQVEANKDTLTDLESLLRNPKSAKGRPYTDDLALNTVGRAKDFLKTTYQEPSPTAMTFAKLAEKRVNDAVSAVNNYLENDFSELRSAFADSNLGLLRQQSIPLKTQ</sequence>
<dbReference type="Gene3D" id="2.60.40.4070">
    <property type="match status" value="1"/>
</dbReference>
<dbReference type="PANTHER" id="PTHR43739:SF5">
    <property type="entry name" value="EXO-ALPHA-SIALIDASE"/>
    <property type="match status" value="1"/>
</dbReference>
<dbReference type="EMBL" id="CP136864">
    <property type="protein sequence ID" value="WOJ94826.1"/>
    <property type="molecule type" value="Genomic_DNA"/>
</dbReference>
<feature type="domain" description="Sortilin N-terminal" evidence="3">
    <location>
        <begin position="123"/>
        <end position="248"/>
    </location>
</feature>